<dbReference type="EMBL" id="MN740708">
    <property type="protein sequence ID" value="QHU09313.1"/>
    <property type="molecule type" value="Genomic_DNA"/>
</dbReference>
<dbReference type="AlphaFoldDB" id="A0A6C0JVB2"/>
<sequence length="72" mass="8987">MYKYWKNGSERFRLGYDLKNQRKDVSILDFIHLIKNNKTKLYSRYTWNRHFDNTTTWIDKSTDYKNIIIITY</sequence>
<evidence type="ECO:0000313" key="1">
    <source>
        <dbReference type="EMBL" id="QHU09313.1"/>
    </source>
</evidence>
<protein>
    <submittedName>
        <fullName evidence="1">Uncharacterized protein</fullName>
    </submittedName>
</protein>
<organism evidence="1">
    <name type="scientific">viral metagenome</name>
    <dbReference type="NCBI Taxonomy" id="1070528"/>
    <lineage>
        <taxon>unclassified sequences</taxon>
        <taxon>metagenomes</taxon>
        <taxon>organismal metagenomes</taxon>
    </lineage>
</organism>
<proteinExistence type="predicted"/>
<name>A0A6C0JVB2_9ZZZZ</name>
<accession>A0A6C0JVB2</accession>
<reference evidence="1" key="1">
    <citation type="journal article" date="2020" name="Nature">
        <title>Giant virus diversity and host interactions through global metagenomics.</title>
        <authorList>
            <person name="Schulz F."/>
            <person name="Roux S."/>
            <person name="Paez-Espino D."/>
            <person name="Jungbluth S."/>
            <person name="Walsh D.A."/>
            <person name="Denef V.J."/>
            <person name="McMahon K.D."/>
            <person name="Konstantinidis K.T."/>
            <person name="Eloe-Fadrosh E.A."/>
            <person name="Kyrpides N.C."/>
            <person name="Woyke T."/>
        </authorList>
    </citation>
    <scope>NUCLEOTIDE SEQUENCE</scope>
    <source>
        <strain evidence="1">GVMAG-S-1074260-58</strain>
    </source>
</reference>